<evidence type="ECO:0000259" key="3">
    <source>
        <dbReference type="Pfam" id="PF22937"/>
    </source>
</evidence>
<dbReference type="Pfam" id="PF22937">
    <property type="entry name" value="PDXDC1-like_cen2"/>
    <property type="match status" value="1"/>
</dbReference>
<feature type="compositionally biased region" description="Low complexity" evidence="2">
    <location>
        <begin position="344"/>
        <end position="379"/>
    </location>
</feature>
<feature type="region of interest" description="Disordered" evidence="2">
    <location>
        <begin position="468"/>
        <end position="511"/>
    </location>
</feature>
<feature type="region of interest" description="Disordered" evidence="2">
    <location>
        <begin position="795"/>
        <end position="822"/>
    </location>
</feature>
<dbReference type="STRING" id="595528.A0A0D2WNM1"/>
<keyword evidence="5" id="KW-1185">Reference proteome</keyword>
<dbReference type="AlphaFoldDB" id="A0A0D2WNM1"/>
<evidence type="ECO:0000313" key="4">
    <source>
        <dbReference type="EMBL" id="KJE92765.1"/>
    </source>
</evidence>
<dbReference type="InterPro" id="IPR055102">
    <property type="entry name" value="PDXDC1-like_3rd"/>
</dbReference>
<feature type="domain" description="PDXDC1-like third" evidence="3">
    <location>
        <begin position="602"/>
        <end position="721"/>
    </location>
</feature>
<feature type="compositionally biased region" description="Low complexity" evidence="2">
    <location>
        <begin position="475"/>
        <end position="488"/>
    </location>
</feature>
<feature type="region of interest" description="Disordered" evidence="2">
    <location>
        <begin position="344"/>
        <end position="386"/>
    </location>
</feature>
<evidence type="ECO:0000256" key="2">
    <source>
        <dbReference type="SAM" id="MobiDB-lite"/>
    </source>
</evidence>
<evidence type="ECO:0000256" key="1">
    <source>
        <dbReference type="ARBA" id="ARBA00047190"/>
    </source>
</evidence>
<reference evidence="5" key="2">
    <citation type="submission" date="2011-02" db="EMBL/GenBank/DDBJ databases">
        <title>The Genome Sequence of Capsaspora owczarzaki ATCC 30864.</title>
        <authorList>
            <person name="Russ C."/>
            <person name="Cuomo C."/>
            <person name="Burger G."/>
            <person name="Gray M.W."/>
            <person name="Holland P.W.H."/>
            <person name="King N."/>
            <person name="Lang F.B.F."/>
            <person name="Roger A.J."/>
            <person name="Ruiz-Trillo I."/>
            <person name="Young S.K."/>
            <person name="Zeng Q."/>
            <person name="Gargeya S."/>
            <person name="Alvarado L."/>
            <person name="Berlin A."/>
            <person name="Chapman S.B."/>
            <person name="Chen Z."/>
            <person name="Freedman E."/>
            <person name="Gellesch M."/>
            <person name="Goldberg J."/>
            <person name="Griggs A."/>
            <person name="Gujja S."/>
            <person name="Heilman E."/>
            <person name="Heiman D."/>
            <person name="Howarth C."/>
            <person name="Mehta T."/>
            <person name="Neiman D."/>
            <person name="Pearson M."/>
            <person name="Roberts A."/>
            <person name="Saif S."/>
            <person name="Shea T."/>
            <person name="Shenoy N."/>
            <person name="Sisk P."/>
            <person name="Stolte C."/>
            <person name="Sykes S."/>
            <person name="White J."/>
            <person name="Yandava C."/>
            <person name="Haas B."/>
            <person name="Nusbaum C."/>
            <person name="Birren B."/>
        </authorList>
    </citation>
    <scope>NUCLEOTIDE SEQUENCE</scope>
    <source>
        <strain evidence="5">ATCC 30864</strain>
    </source>
</reference>
<organism evidence="4 5">
    <name type="scientific">Capsaspora owczarzaki (strain ATCC 30864)</name>
    <dbReference type="NCBI Taxonomy" id="595528"/>
    <lineage>
        <taxon>Eukaryota</taxon>
        <taxon>Filasterea</taxon>
        <taxon>Capsaspora</taxon>
    </lineage>
</organism>
<dbReference type="Gene3D" id="3.90.1150.10">
    <property type="entry name" value="Aspartate Aminotransferase, domain 1"/>
    <property type="match status" value="1"/>
</dbReference>
<dbReference type="EMBL" id="KE346364">
    <property type="protein sequence ID" value="KJE92765.1"/>
    <property type="molecule type" value="Genomic_DNA"/>
</dbReference>
<dbReference type="InterPro" id="IPR015422">
    <property type="entry name" value="PyrdxlP-dep_Trfase_small"/>
</dbReference>
<sequence>MTSEIVQLRALLTAFDRDAASKLDPQAILAFLDAALPDVAQNAGESTFSAGVRKVSNRTRAVLAAQFIRLQLVSTLEREALLRLSQRMHAATAAMVRAAFGLYDLMPTVAFHHGSGLELICRAAIERKYANYALEGFRCFQSRLPVVYVSTTLRFSNSFCRALGLPLNCIRAIAPTPGGNGISARALESAIQRDTQAGRVPLLLVLDTEAQLLLPRPEEEIAKLAAVASAASLWVHLTGQALSSLTLPSGTLLLRELATMSDSLALRLGDWLGLPTGLIPPAYVFRSTPKGPLLPVAGGGALSASKYTGHASALAAAALSMDINDAFVPMPLWMLLTEDAAASSSSPSSAAATPTSSSSSSTGDATTPTTATSSSSPTAHGGPQQSTVVPFAASAAGAASQPPANPSVPSASPFQRYALRAAALSSQLRASLRQLKTLREVFPDCSHVPGAVYFTFSPTVEWASVSFPPSEDDTLSGLSTPTTTSAPPQSVERRASQSESPAPDSSLVRTGAPSRLHSDAIVERMVALADQVHSQLLTHVVASNTRVGIILTRIDGKCVFLYQPALTVPTLATQDGEIDALVGDLDRLALLFDSTLAQRALFHRLISSSDSLELVDLEPIAGLGAVRYRPPLLAQVGKPETAGSVVAGAGAAPGPTAAAVNRVNQEIAATLARSHTMFAAGQTRSGEPCLLVGVDAVPATVQTITAIVDAISRCSADVEANLHLPQYLDESIQQSIRQAEEDLKRANDNQFYEGGIVRHLPIVGSVWEWFSPAEKPADIAGRHFSLASGVLESTEAVRKSKQPNHDDGSVPATPTSATTASG</sequence>
<feature type="compositionally biased region" description="Low complexity" evidence="2">
    <location>
        <begin position="811"/>
        <end position="822"/>
    </location>
</feature>
<accession>A0A0D2WNM1</accession>
<reference evidence="4" key="1">
    <citation type="submission" date="2011-02" db="EMBL/GenBank/DDBJ databases">
        <title>The Genome Sequence of Capsaspora owczarzaki ATCC 30864.</title>
        <authorList>
            <consortium name="The Broad Institute Genome Sequencing Platform"/>
            <person name="Russ C."/>
            <person name="Cuomo C."/>
            <person name="Burger G."/>
            <person name="Gray M.W."/>
            <person name="Holland P.W.H."/>
            <person name="King N."/>
            <person name="Lang F.B.F."/>
            <person name="Roger A.J."/>
            <person name="Ruiz-Trillo I."/>
            <person name="Young S.K."/>
            <person name="Zeng Q."/>
            <person name="Gargeya S."/>
            <person name="Alvarado L."/>
            <person name="Berlin A."/>
            <person name="Chapman S.B."/>
            <person name="Chen Z."/>
            <person name="Freedman E."/>
            <person name="Gellesch M."/>
            <person name="Goldberg J."/>
            <person name="Griggs A."/>
            <person name="Gujja S."/>
            <person name="Heilman E."/>
            <person name="Heiman D."/>
            <person name="Howarth C."/>
            <person name="Mehta T."/>
            <person name="Neiman D."/>
            <person name="Pearson M."/>
            <person name="Roberts A."/>
            <person name="Saif S."/>
            <person name="Shea T."/>
            <person name="Shenoy N."/>
            <person name="Sisk P."/>
            <person name="Stolte C."/>
            <person name="Sykes S."/>
            <person name="White J."/>
            <person name="Yandava C."/>
            <person name="Haas B."/>
            <person name="Nusbaum C."/>
            <person name="Birren B."/>
        </authorList>
    </citation>
    <scope>NUCLEOTIDE SEQUENCE</scope>
    <source>
        <strain evidence="4">ATCC 30864</strain>
    </source>
</reference>
<dbReference type="Proteomes" id="UP000008743">
    <property type="component" value="Unassembled WGS sequence"/>
</dbReference>
<protein>
    <recommendedName>
        <fullName evidence="1">Pyridoxal-dependent decarboxylase domain-containing protein 1</fullName>
    </recommendedName>
</protein>
<dbReference type="OrthoDB" id="2161780at2759"/>
<dbReference type="InterPro" id="IPR015421">
    <property type="entry name" value="PyrdxlP-dep_Trfase_major"/>
</dbReference>
<feature type="compositionally biased region" description="Basic and acidic residues" evidence="2">
    <location>
        <begin position="795"/>
        <end position="808"/>
    </location>
</feature>
<proteinExistence type="predicted"/>
<dbReference type="eggNOG" id="KOG0630">
    <property type="taxonomic scope" value="Eukaryota"/>
</dbReference>
<name>A0A0D2WNM1_CAPO3</name>
<dbReference type="EMBL" id="KE346364">
    <property type="protein sequence ID" value="KJE92766.1"/>
    <property type="molecule type" value="Genomic_DNA"/>
</dbReference>
<dbReference type="RefSeq" id="XP_004363399.1">
    <property type="nucleotide sequence ID" value="XM_004363342.2"/>
</dbReference>
<dbReference type="Gene3D" id="3.40.640.10">
    <property type="entry name" value="Type I PLP-dependent aspartate aminotransferase-like (Major domain)"/>
    <property type="match status" value="1"/>
</dbReference>
<dbReference type="InParanoid" id="A0A0D2WNM1"/>
<evidence type="ECO:0000313" key="5">
    <source>
        <dbReference type="Proteomes" id="UP000008743"/>
    </source>
</evidence>
<dbReference type="SUPFAM" id="SSF53383">
    <property type="entry name" value="PLP-dependent transferases"/>
    <property type="match status" value="1"/>
</dbReference>
<dbReference type="InterPro" id="IPR015424">
    <property type="entry name" value="PyrdxlP-dep_Trfase"/>
</dbReference>
<gene>
    <name evidence="4" type="ORF">CAOG_003671</name>
</gene>